<feature type="chain" id="PRO_5039337802" evidence="1">
    <location>
        <begin position="22"/>
        <end position="141"/>
    </location>
</feature>
<proteinExistence type="predicted"/>
<name>A0A9D9HG78_9SPIR</name>
<comment type="caution">
    <text evidence="3">The sequence shown here is derived from an EMBL/GenBank/DDBJ whole genome shotgun (WGS) entry which is preliminary data.</text>
</comment>
<keyword evidence="1" id="KW-0732">Signal</keyword>
<evidence type="ECO:0000259" key="2">
    <source>
        <dbReference type="Pfam" id="PF11396"/>
    </source>
</evidence>
<sequence length="141" mass="15596">MKKKGLLILAAVLVFAPAAFADQVVSPDKLPQRAKDLIAQYFPGKTAQFAEADFNEYEVVLNDGSELNFSGSGDWKEIKSYTGVPAGLLPAGVTEYVNQNFPDVLILKAEKDWASIEVQLANRMELYFDNNGKFLGQKFDD</sequence>
<feature type="signal peptide" evidence="1">
    <location>
        <begin position="1"/>
        <end position="21"/>
    </location>
</feature>
<protein>
    <submittedName>
        <fullName evidence="3">PepSY-like domain-containing protein</fullName>
    </submittedName>
</protein>
<dbReference type="SUPFAM" id="SSF160574">
    <property type="entry name" value="BT0923-like"/>
    <property type="match status" value="1"/>
</dbReference>
<evidence type="ECO:0000256" key="1">
    <source>
        <dbReference type="SAM" id="SignalP"/>
    </source>
</evidence>
<feature type="domain" description="Putative beta-lactamase-inhibitor-like PepSY-like" evidence="2">
    <location>
        <begin position="55"/>
        <end position="135"/>
    </location>
</feature>
<organism evidence="3 4">
    <name type="scientific">Candidatus Avitreponema avistercoris</name>
    <dbReference type="NCBI Taxonomy" id="2840705"/>
    <lineage>
        <taxon>Bacteria</taxon>
        <taxon>Pseudomonadati</taxon>
        <taxon>Spirochaetota</taxon>
        <taxon>Spirochaetia</taxon>
        <taxon>Spirochaetales</taxon>
        <taxon>Candidatus Avitreponema</taxon>
    </lineage>
</organism>
<dbReference type="Proteomes" id="UP000823616">
    <property type="component" value="Unassembled WGS sequence"/>
</dbReference>
<evidence type="ECO:0000313" key="4">
    <source>
        <dbReference type="Proteomes" id="UP000823616"/>
    </source>
</evidence>
<evidence type="ECO:0000313" key="3">
    <source>
        <dbReference type="EMBL" id="MBO8449609.1"/>
    </source>
</evidence>
<gene>
    <name evidence="3" type="ORF">IAA96_00685</name>
</gene>
<dbReference type="InterPro" id="IPR021533">
    <property type="entry name" value="PepSY-like"/>
</dbReference>
<dbReference type="Pfam" id="PF11396">
    <property type="entry name" value="PepSY_like"/>
    <property type="match status" value="1"/>
</dbReference>
<accession>A0A9D9HG78</accession>
<dbReference type="Gene3D" id="3.40.1420.30">
    <property type="match status" value="1"/>
</dbReference>
<dbReference type="AlphaFoldDB" id="A0A9D9HG78"/>
<reference evidence="3" key="2">
    <citation type="journal article" date="2021" name="PeerJ">
        <title>Extensive microbial diversity within the chicken gut microbiome revealed by metagenomics and culture.</title>
        <authorList>
            <person name="Gilroy R."/>
            <person name="Ravi A."/>
            <person name="Getino M."/>
            <person name="Pursley I."/>
            <person name="Horton D.L."/>
            <person name="Alikhan N.F."/>
            <person name="Baker D."/>
            <person name="Gharbi K."/>
            <person name="Hall N."/>
            <person name="Watson M."/>
            <person name="Adriaenssens E.M."/>
            <person name="Foster-Nyarko E."/>
            <person name="Jarju S."/>
            <person name="Secka A."/>
            <person name="Antonio M."/>
            <person name="Oren A."/>
            <person name="Chaudhuri R.R."/>
            <person name="La Ragione R."/>
            <person name="Hildebrand F."/>
            <person name="Pallen M.J."/>
        </authorList>
    </citation>
    <scope>NUCLEOTIDE SEQUENCE</scope>
    <source>
        <strain evidence="3">B3-4054</strain>
    </source>
</reference>
<dbReference type="EMBL" id="JADIMS010000011">
    <property type="protein sequence ID" value="MBO8449609.1"/>
    <property type="molecule type" value="Genomic_DNA"/>
</dbReference>
<reference evidence="3" key="1">
    <citation type="submission" date="2020-10" db="EMBL/GenBank/DDBJ databases">
        <authorList>
            <person name="Gilroy R."/>
        </authorList>
    </citation>
    <scope>NUCLEOTIDE SEQUENCE</scope>
    <source>
        <strain evidence="3">B3-4054</strain>
    </source>
</reference>